<accession>A0ABQ6D8I6</accession>
<evidence type="ECO:0000313" key="2">
    <source>
        <dbReference type="Proteomes" id="UP001156881"/>
    </source>
</evidence>
<gene>
    <name evidence="1" type="ORF">GCM10007884_45930</name>
</gene>
<protein>
    <submittedName>
        <fullName evidence="1">Uncharacterized protein</fullName>
    </submittedName>
</protein>
<name>A0ABQ6D8I6_9HYPH</name>
<comment type="caution">
    <text evidence="1">The sequence shown here is derived from an EMBL/GenBank/DDBJ whole genome shotgun (WGS) entry which is preliminary data.</text>
</comment>
<dbReference type="EMBL" id="BSPG01000046">
    <property type="protein sequence ID" value="GLS46599.1"/>
    <property type="molecule type" value="Genomic_DNA"/>
</dbReference>
<reference evidence="2" key="1">
    <citation type="journal article" date="2019" name="Int. J. Syst. Evol. Microbiol.">
        <title>The Global Catalogue of Microorganisms (GCM) 10K type strain sequencing project: providing services to taxonomists for standard genome sequencing and annotation.</title>
        <authorList>
            <consortium name="The Broad Institute Genomics Platform"/>
            <consortium name="The Broad Institute Genome Sequencing Center for Infectious Disease"/>
            <person name="Wu L."/>
            <person name="Ma J."/>
        </authorList>
    </citation>
    <scope>NUCLEOTIDE SEQUENCE [LARGE SCALE GENOMIC DNA]</scope>
    <source>
        <strain evidence="2">NBRC 107710</strain>
    </source>
</reference>
<evidence type="ECO:0000313" key="1">
    <source>
        <dbReference type="EMBL" id="GLS46599.1"/>
    </source>
</evidence>
<proteinExistence type="predicted"/>
<sequence>MPACRERLIASREIRAEGGEIRQGLSIRVSDGIQWAWGREVVEKALEAADVAQEPRGVVGRSGFVQSVVEGHDLAGDVAAQGRVQIREVRRARRLRGEGLHGREPAGEHQNAGIVALDPHRFGEIARIEVAAPEQPGSRTDAPLRPVAWIGFELWGSRPGADARLPVPELHRRRGYAGLLGDRGHAEIGVHQQG</sequence>
<organism evidence="1 2">
    <name type="scientific">Methylobacterium brachythecii</name>
    <dbReference type="NCBI Taxonomy" id="1176177"/>
    <lineage>
        <taxon>Bacteria</taxon>
        <taxon>Pseudomonadati</taxon>
        <taxon>Pseudomonadota</taxon>
        <taxon>Alphaproteobacteria</taxon>
        <taxon>Hyphomicrobiales</taxon>
        <taxon>Methylobacteriaceae</taxon>
        <taxon>Methylobacterium</taxon>
    </lineage>
</organism>
<keyword evidence="2" id="KW-1185">Reference proteome</keyword>
<dbReference type="Proteomes" id="UP001156881">
    <property type="component" value="Unassembled WGS sequence"/>
</dbReference>